<keyword evidence="4" id="KW-1185">Reference proteome</keyword>
<dbReference type="Gene3D" id="2.60.200.20">
    <property type="match status" value="1"/>
</dbReference>
<feature type="domain" description="FHA" evidence="2">
    <location>
        <begin position="4"/>
        <end position="49"/>
    </location>
</feature>
<dbReference type="CDD" id="cd00060">
    <property type="entry name" value="FHA"/>
    <property type="match status" value="1"/>
</dbReference>
<dbReference type="RefSeq" id="WP_091815190.1">
    <property type="nucleotide sequence ID" value="NZ_FNNE01000008.1"/>
</dbReference>
<name>A0A1H3AVA9_9GAMM</name>
<sequence length="122" mass="13787">MTSFTVGRGEQADVRLNHDTISRLHLRVTLVSPGAYLVEDLGSANGTWLLRDERRFPLTAERLGARDLLLLGDYSIELAQLLDAYQQSAQPARPTPDADSNTRDPFSRYIRSEDGRYVRKPK</sequence>
<dbReference type="SMART" id="SM00240">
    <property type="entry name" value="FHA"/>
    <property type="match status" value="1"/>
</dbReference>
<dbReference type="EMBL" id="FNNE01000008">
    <property type="protein sequence ID" value="SDX32769.1"/>
    <property type="molecule type" value="Genomic_DNA"/>
</dbReference>
<dbReference type="InterPro" id="IPR008984">
    <property type="entry name" value="SMAD_FHA_dom_sf"/>
</dbReference>
<proteinExistence type="predicted"/>
<dbReference type="OrthoDB" id="5953293at2"/>
<dbReference type="Proteomes" id="UP000199675">
    <property type="component" value="Unassembled WGS sequence"/>
</dbReference>
<dbReference type="AlphaFoldDB" id="A0A1H3AVA9"/>
<evidence type="ECO:0000259" key="2">
    <source>
        <dbReference type="PROSITE" id="PS50006"/>
    </source>
</evidence>
<evidence type="ECO:0000313" key="3">
    <source>
        <dbReference type="EMBL" id="SDX32769.1"/>
    </source>
</evidence>
<reference evidence="3 4" key="1">
    <citation type="submission" date="2016-10" db="EMBL/GenBank/DDBJ databases">
        <authorList>
            <person name="de Groot N.N."/>
        </authorList>
    </citation>
    <scope>NUCLEOTIDE SEQUENCE [LARGE SCALE GENOMIC DNA]</scope>
    <source>
        <strain evidence="3 4">CGMCC 1.7059</strain>
    </source>
</reference>
<dbReference type="SUPFAM" id="SSF49879">
    <property type="entry name" value="SMAD/FHA domain"/>
    <property type="match status" value="1"/>
</dbReference>
<dbReference type="PROSITE" id="PS50006">
    <property type="entry name" value="FHA_DOMAIN"/>
    <property type="match status" value="1"/>
</dbReference>
<protein>
    <submittedName>
        <fullName evidence="3">FHA domain-containing protein</fullName>
    </submittedName>
</protein>
<dbReference type="InterPro" id="IPR000253">
    <property type="entry name" value="FHA_dom"/>
</dbReference>
<feature type="region of interest" description="Disordered" evidence="1">
    <location>
        <begin position="87"/>
        <end position="107"/>
    </location>
</feature>
<organism evidence="3 4">
    <name type="scientific">Marinobacter mobilis</name>
    <dbReference type="NCBI Taxonomy" id="488533"/>
    <lineage>
        <taxon>Bacteria</taxon>
        <taxon>Pseudomonadati</taxon>
        <taxon>Pseudomonadota</taxon>
        <taxon>Gammaproteobacteria</taxon>
        <taxon>Pseudomonadales</taxon>
        <taxon>Marinobacteraceae</taxon>
        <taxon>Marinobacter</taxon>
    </lineage>
</organism>
<accession>A0A1H3AVA9</accession>
<evidence type="ECO:0000256" key="1">
    <source>
        <dbReference type="SAM" id="MobiDB-lite"/>
    </source>
</evidence>
<dbReference type="STRING" id="488533.SAMN04487960_10890"/>
<gene>
    <name evidence="3" type="ORF">SAMN04487960_10890</name>
</gene>
<dbReference type="Pfam" id="PF00498">
    <property type="entry name" value="FHA"/>
    <property type="match status" value="1"/>
</dbReference>
<evidence type="ECO:0000313" key="4">
    <source>
        <dbReference type="Proteomes" id="UP000199675"/>
    </source>
</evidence>